<comment type="caution">
    <text evidence="1">The sequence shown here is derived from an EMBL/GenBank/DDBJ whole genome shotgun (WGS) entry which is preliminary data.</text>
</comment>
<dbReference type="InterPro" id="IPR007804">
    <property type="entry name" value="GvpG"/>
</dbReference>
<reference evidence="2" key="1">
    <citation type="journal article" date="2019" name="Int. J. Syst. Evol. Microbiol.">
        <title>The Global Catalogue of Microorganisms (GCM) 10K type strain sequencing project: providing services to taxonomists for standard genome sequencing and annotation.</title>
        <authorList>
            <consortium name="The Broad Institute Genomics Platform"/>
            <consortium name="The Broad Institute Genome Sequencing Center for Infectious Disease"/>
            <person name="Wu L."/>
            <person name="Ma J."/>
        </authorList>
    </citation>
    <scope>NUCLEOTIDE SEQUENCE [LARGE SCALE GENOMIC DNA]</scope>
    <source>
        <strain evidence="2">JCM 6242</strain>
    </source>
</reference>
<dbReference type="Pfam" id="PF05120">
    <property type="entry name" value="GvpG"/>
    <property type="match status" value="1"/>
</dbReference>
<protein>
    <recommendedName>
        <fullName evidence="3">Gas vesicle protein G</fullName>
    </recommendedName>
</protein>
<evidence type="ECO:0008006" key="3">
    <source>
        <dbReference type="Google" id="ProtNLM"/>
    </source>
</evidence>
<dbReference type="Proteomes" id="UP001500831">
    <property type="component" value="Unassembled WGS sequence"/>
</dbReference>
<keyword evidence="2" id="KW-1185">Reference proteome</keyword>
<organism evidence="1 2">
    <name type="scientific">Streptosporangium fragile</name>
    <dbReference type="NCBI Taxonomy" id="46186"/>
    <lineage>
        <taxon>Bacteria</taxon>
        <taxon>Bacillati</taxon>
        <taxon>Actinomycetota</taxon>
        <taxon>Actinomycetes</taxon>
        <taxon>Streptosporangiales</taxon>
        <taxon>Streptosporangiaceae</taxon>
        <taxon>Streptosporangium</taxon>
    </lineage>
</organism>
<accession>A0ABP6IJC4</accession>
<gene>
    <name evidence="1" type="ORF">GCM10010517_45170</name>
</gene>
<dbReference type="RefSeq" id="WP_344974872.1">
    <property type="nucleotide sequence ID" value="NZ_BAAAVI010000033.1"/>
</dbReference>
<proteinExistence type="predicted"/>
<evidence type="ECO:0000313" key="1">
    <source>
        <dbReference type="EMBL" id="GAA2882048.1"/>
    </source>
</evidence>
<dbReference type="EMBL" id="BAAAVI010000033">
    <property type="protein sequence ID" value="GAA2882048.1"/>
    <property type="molecule type" value="Genomic_DNA"/>
</dbReference>
<evidence type="ECO:0000313" key="2">
    <source>
        <dbReference type="Proteomes" id="UP001500831"/>
    </source>
</evidence>
<sequence>MSLLGAVFGLPLAPVRGLIRLAELIQEQAELELRHPAAVRRRLEEVAEARAAGLISAEEEAEETERILAEMIG</sequence>
<name>A0ABP6IJC4_9ACTN</name>